<dbReference type="KEGG" id="tpep:A0127_09775"/>
<accession>A0A142CXC5</accession>
<dbReference type="GeneID" id="27140837"/>
<dbReference type="OrthoDB" id="102473at2157"/>
<protein>
    <recommendedName>
        <fullName evidence="4">Yip1 domain-containing protein</fullName>
    </recommendedName>
</protein>
<gene>
    <name evidence="2" type="ORF">A0127_09775</name>
</gene>
<name>A0A142CXC5_9EURY</name>
<keyword evidence="3" id="KW-1185">Reference proteome</keyword>
<feature type="transmembrane region" description="Helical" evidence="1">
    <location>
        <begin position="49"/>
        <end position="80"/>
    </location>
</feature>
<keyword evidence="1" id="KW-1133">Transmembrane helix</keyword>
<evidence type="ECO:0000313" key="3">
    <source>
        <dbReference type="Proteomes" id="UP000073604"/>
    </source>
</evidence>
<evidence type="ECO:0000313" key="2">
    <source>
        <dbReference type="EMBL" id="AMQ19427.1"/>
    </source>
</evidence>
<dbReference type="Proteomes" id="UP000073604">
    <property type="component" value="Chromosome"/>
</dbReference>
<keyword evidence="1" id="KW-0812">Transmembrane</keyword>
<feature type="transmembrane region" description="Helical" evidence="1">
    <location>
        <begin position="92"/>
        <end position="114"/>
    </location>
</feature>
<reference evidence="3" key="1">
    <citation type="submission" date="2016-03" db="EMBL/GenBank/DDBJ databases">
        <authorList>
            <person name="Oger P.M."/>
        </authorList>
    </citation>
    <scope>NUCLEOTIDE SEQUENCE [LARGE SCALE GENOMIC DNA]</scope>
    <source>
        <strain evidence="3">OG-1</strain>
    </source>
</reference>
<feature type="transmembrane region" description="Helical" evidence="1">
    <location>
        <begin position="12"/>
        <end position="37"/>
    </location>
</feature>
<dbReference type="AlphaFoldDB" id="A0A142CXC5"/>
<evidence type="ECO:0008006" key="4">
    <source>
        <dbReference type="Google" id="ProtNLM"/>
    </source>
</evidence>
<evidence type="ECO:0000256" key="1">
    <source>
        <dbReference type="SAM" id="Phobius"/>
    </source>
</evidence>
<dbReference type="EMBL" id="CP014750">
    <property type="protein sequence ID" value="AMQ19427.1"/>
    <property type="molecule type" value="Genomic_DNA"/>
</dbReference>
<organism evidence="2 3">
    <name type="scientific">Thermococcus peptonophilus</name>
    <dbReference type="NCBI Taxonomy" id="53952"/>
    <lineage>
        <taxon>Archaea</taxon>
        <taxon>Methanobacteriati</taxon>
        <taxon>Methanobacteriota</taxon>
        <taxon>Thermococci</taxon>
        <taxon>Thermococcales</taxon>
        <taxon>Thermococcaceae</taxon>
        <taxon>Thermococcus</taxon>
    </lineage>
</organism>
<sequence length="122" mass="12969">MHGPMGLGMFTMGVVGLTAILIALVIAGFVLYLGAELAGIKKASLGKSIVAVVGGGILAGILFMIPLLGWILGIIAYIWVIKVVFDTNWFKATLAFLIAIAVEFIVLWFFRLLLGISMMAAL</sequence>
<dbReference type="RefSeq" id="WP_054841472.1">
    <property type="nucleotide sequence ID" value="NZ_CP014750.1"/>
</dbReference>
<keyword evidence="1" id="KW-0472">Membrane</keyword>
<proteinExistence type="predicted"/>